<dbReference type="GeneID" id="42529299"/>
<name>A0A179UWQ1_BLAGS</name>
<dbReference type="Pfam" id="PF06628">
    <property type="entry name" value="Catalase-rel"/>
    <property type="match status" value="1"/>
</dbReference>
<sequence>MTQSYSSLNFDGQMRVDANHAMNPHYAPNSFRNKFRPDAAETMYQTADNHVGRKSHFYHEGLNTNSPASFYYRVVTSKGRDNLHRNTADVLRLVDYPVIQNKYLAQLYLMDPEYAKGVYDLLPEKKFDFLEVKSVGAEKVGKESRFLPSSRSGRVLRMPTAAGYSG</sequence>
<dbReference type="Gene3D" id="2.40.180.10">
    <property type="entry name" value="Catalase core domain"/>
    <property type="match status" value="1"/>
</dbReference>
<keyword evidence="3" id="KW-1185">Reference proteome</keyword>
<evidence type="ECO:0000313" key="3">
    <source>
        <dbReference type="Proteomes" id="UP000002038"/>
    </source>
</evidence>
<gene>
    <name evidence="2" type="ORF">BDBG_17685</name>
</gene>
<dbReference type="OrthoDB" id="6880011at2759"/>
<dbReference type="GO" id="GO:0020037">
    <property type="term" value="F:heme binding"/>
    <property type="evidence" value="ECO:0007669"/>
    <property type="project" value="InterPro"/>
</dbReference>
<dbReference type="InterPro" id="IPR020835">
    <property type="entry name" value="Catalase_sf"/>
</dbReference>
<protein>
    <submittedName>
        <fullName evidence="2">Catalase</fullName>
    </submittedName>
</protein>
<dbReference type="EMBL" id="GG657468">
    <property type="protein sequence ID" value="OAT12535.1"/>
    <property type="molecule type" value="Genomic_DNA"/>
</dbReference>
<feature type="domain" description="Catalase immune-responsive" evidence="1">
    <location>
        <begin position="71"/>
        <end position="121"/>
    </location>
</feature>
<organism evidence="2 3">
    <name type="scientific">Blastomyces gilchristii (strain SLH14081)</name>
    <name type="common">Blastomyces dermatitidis</name>
    <dbReference type="NCBI Taxonomy" id="559298"/>
    <lineage>
        <taxon>Eukaryota</taxon>
        <taxon>Fungi</taxon>
        <taxon>Dikarya</taxon>
        <taxon>Ascomycota</taxon>
        <taxon>Pezizomycotina</taxon>
        <taxon>Eurotiomycetes</taxon>
        <taxon>Eurotiomycetidae</taxon>
        <taxon>Onygenales</taxon>
        <taxon>Ajellomycetaceae</taxon>
        <taxon>Blastomyces</taxon>
    </lineage>
</organism>
<dbReference type="RefSeq" id="XP_031580432.1">
    <property type="nucleotide sequence ID" value="XM_031725345.1"/>
</dbReference>
<dbReference type="SUPFAM" id="SSF56634">
    <property type="entry name" value="Heme-dependent catalase-like"/>
    <property type="match status" value="1"/>
</dbReference>
<dbReference type="KEGG" id="bgh:BDBG_17685"/>
<dbReference type="Proteomes" id="UP000002038">
    <property type="component" value="Unassembled WGS sequence"/>
</dbReference>
<dbReference type="InterPro" id="IPR010582">
    <property type="entry name" value="Catalase_immune_responsive"/>
</dbReference>
<dbReference type="VEuPathDB" id="FungiDB:BDBG_17685"/>
<dbReference type="AlphaFoldDB" id="A0A179UWQ1"/>
<evidence type="ECO:0000259" key="1">
    <source>
        <dbReference type="Pfam" id="PF06628"/>
    </source>
</evidence>
<proteinExistence type="predicted"/>
<reference evidence="3" key="1">
    <citation type="journal article" date="2015" name="PLoS Genet.">
        <title>The dynamic genome and transcriptome of the human fungal pathogen Blastomyces and close relative Emmonsia.</title>
        <authorList>
            <person name="Munoz J.F."/>
            <person name="Gauthier G.M."/>
            <person name="Desjardins C.A."/>
            <person name="Gallo J.E."/>
            <person name="Holder J."/>
            <person name="Sullivan T.D."/>
            <person name="Marty A.J."/>
            <person name="Carmen J.C."/>
            <person name="Chen Z."/>
            <person name="Ding L."/>
            <person name="Gujja S."/>
            <person name="Magrini V."/>
            <person name="Misas E."/>
            <person name="Mitreva M."/>
            <person name="Priest M."/>
            <person name="Saif S."/>
            <person name="Whiston E.A."/>
            <person name="Young S."/>
            <person name="Zeng Q."/>
            <person name="Goldman W.E."/>
            <person name="Mardis E.R."/>
            <person name="Taylor J.W."/>
            <person name="McEwen J.G."/>
            <person name="Clay O.K."/>
            <person name="Klein B.S."/>
            <person name="Cuomo C.A."/>
        </authorList>
    </citation>
    <scope>NUCLEOTIDE SEQUENCE [LARGE SCALE GENOMIC DNA]</scope>
    <source>
        <strain evidence="3">SLH14081</strain>
    </source>
</reference>
<evidence type="ECO:0000313" key="2">
    <source>
        <dbReference type="EMBL" id="OAT12535.1"/>
    </source>
</evidence>
<accession>A0A179UWQ1</accession>
<dbReference type="STRING" id="559298.A0A179UWQ1"/>